<evidence type="ECO:0000313" key="1">
    <source>
        <dbReference type="EMBL" id="KAK9695529.1"/>
    </source>
</evidence>
<evidence type="ECO:0000313" key="2">
    <source>
        <dbReference type="Proteomes" id="UP001458880"/>
    </source>
</evidence>
<organism evidence="1 2">
    <name type="scientific">Popillia japonica</name>
    <name type="common">Japanese beetle</name>
    <dbReference type="NCBI Taxonomy" id="7064"/>
    <lineage>
        <taxon>Eukaryota</taxon>
        <taxon>Metazoa</taxon>
        <taxon>Ecdysozoa</taxon>
        <taxon>Arthropoda</taxon>
        <taxon>Hexapoda</taxon>
        <taxon>Insecta</taxon>
        <taxon>Pterygota</taxon>
        <taxon>Neoptera</taxon>
        <taxon>Endopterygota</taxon>
        <taxon>Coleoptera</taxon>
        <taxon>Polyphaga</taxon>
        <taxon>Scarabaeiformia</taxon>
        <taxon>Scarabaeidae</taxon>
        <taxon>Rutelinae</taxon>
        <taxon>Popillia</taxon>
    </lineage>
</organism>
<reference evidence="1 2" key="1">
    <citation type="journal article" date="2024" name="BMC Genomics">
        <title>De novo assembly and annotation of Popillia japonica's genome with initial clues to its potential as an invasive pest.</title>
        <authorList>
            <person name="Cucini C."/>
            <person name="Boschi S."/>
            <person name="Funari R."/>
            <person name="Cardaioli E."/>
            <person name="Iannotti N."/>
            <person name="Marturano G."/>
            <person name="Paoli F."/>
            <person name="Bruttini M."/>
            <person name="Carapelli A."/>
            <person name="Frati F."/>
            <person name="Nardi F."/>
        </authorList>
    </citation>
    <scope>NUCLEOTIDE SEQUENCE [LARGE SCALE GENOMIC DNA]</scope>
    <source>
        <strain evidence="1">DMR45628</strain>
    </source>
</reference>
<dbReference type="Proteomes" id="UP001458880">
    <property type="component" value="Unassembled WGS sequence"/>
</dbReference>
<keyword evidence="2" id="KW-1185">Reference proteome</keyword>
<name>A0AAW1IYS9_POPJA</name>
<comment type="caution">
    <text evidence="1">The sequence shown here is derived from an EMBL/GenBank/DDBJ whole genome shotgun (WGS) entry which is preliminary data.</text>
</comment>
<dbReference type="EMBL" id="JASPKY010000478">
    <property type="protein sequence ID" value="KAK9695529.1"/>
    <property type="molecule type" value="Genomic_DNA"/>
</dbReference>
<accession>A0AAW1IYS9</accession>
<dbReference type="AlphaFoldDB" id="A0AAW1IYS9"/>
<protein>
    <submittedName>
        <fullName evidence="1">Uncharacterized protein</fullName>
    </submittedName>
</protein>
<proteinExistence type="predicted"/>
<sequence>MFVLLLTALYGSGDMEKNWSRKVQEELKKGEATTCGKPHIQSLDHLAAASCVVPPAEMTPASVVSLFALTPRIVAEQNSTRTIALQPSSGITQERELELKEVRFRFVLGSSLYVISS</sequence>
<gene>
    <name evidence="1" type="ORF">QE152_g32509</name>
</gene>